<evidence type="ECO:0000313" key="4">
    <source>
        <dbReference type="EMBL" id="ROT68040.1"/>
    </source>
</evidence>
<dbReference type="AlphaFoldDB" id="A0A423SV40"/>
<dbReference type="CDD" id="cd00303">
    <property type="entry name" value="retropepsin_like"/>
    <property type="match status" value="1"/>
</dbReference>
<comment type="caution">
    <text evidence="4">The sequence shown here is derived from an EMBL/GenBank/DDBJ whole genome shotgun (WGS) entry which is preliminary data.</text>
</comment>
<dbReference type="OrthoDB" id="6356350at2759"/>
<feature type="domain" description="Retropepsins" evidence="3">
    <location>
        <begin position="598"/>
        <end position="698"/>
    </location>
</feature>
<name>A0A423SV40_PENVA</name>
<reference evidence="4 5" key="2">
    <citation type="submission" date="2019-01" db="EMBL/GenBank/DDBJ databases">
        <title>The decoding of complex shrimp genome reveals the adaptation for benthos swimmer, frequently molting mechanism and breeding impact on genome.</title>
        <authorList>
            <person name="Sun Y."/>
            <person name="Gao Y."/>
            <person name="Yu Y."/>
        </authorList>
    </citation>
    <scope>NUCLEOTIDE SEQUENCE [LARGE SCALE GENOMIC DNA]</scope>
    <source>
        <tissue evidence="4">Muscle</tissue>
    </source>
</reference>
<feature type="compositionally biased region" description="Pro residues" evidence="2">
    <location>
        <begin position="206"/>
        <end position="215"/>
    </location>
</feature>
<feature type="region of interest" description="Disordered" evidence="2">
    <location>
        <begin position="184"/>
        <end position="257"/>
    </location>
</feature>
<proteinExistence type="predicted"/>
<dbReference type="EMBL" id="QCYY01002723">
    <property type="protein sequence ID" value="ROT68040.1"/>
    <property type="molecule type" value="Genomic_DNA"/>
</dbReference>
<accession>A0A423SV40</accession>
<reference evidence="4 5" key="1">
    <citation type="submission" date="2018-04" db="EMBL/GenBank/DDBJ databases">
        <authorList>
            <person name="Zhang X."/>
            <person name="Yuan J."/>
            <person name="Li F."/>
            <person name="Xiang J."/>
        </authorList>
    </citation>
    <scope>NUCLEOTIDE SEQUENCE [LARGE SCALE GENOMIC DNA]</scope>
    <source>
        <tissue evidence="4">Muscle</tissue>
    </source>
</reference>
<dbReference type="InterPro" id="IPR018061">
    <property type="entry name" value="Retropepsins"/>
</dbReference>
<feature type="compositionally biased region" description="Basic and acidic residues" evidence="2">
    <location>
        <begin position="101"/>
        <end position="118"/>
    </location>
</feature>
<keyword evidence="5" id="KW-1185">Reference proteome</keyword>
<dbReference type="Gene3D" id="2.40.70.10">
    <property type="entry name" value="Acid Proteases"/>
    <property type="match status" value="1"/>
</dbReference>
<feature type="region of interest" description="Disordered" evidence="2">
    <location>
        <begin position="1"/>
        <end position="52"/>
    </location>
</feature>
<protein>
    <recommendedName>
        <fullName evidence="3">Retropepsins domain-containing protein</fullName>
    </recommendedName>
</protein>
<sequence length="822" mass="91846">MNRDQERQKRNERFQRRRNLQSSSQPTSRDPSPSQASSELHQLPVVTGGSNPDVREAVRVMEAEVDMFSQIMERVNALIAEVQGCKEQNDRLENRLQRQEEMLREQRQPEDRAERDDQQQALVVQRGRRDPAVTPPTPPTRTELEEARHSQSVRDAAPTDAAPLQVTERDEIRQLRRRLQELEGELASSRLSHVSPRTSQVGDTIRPPPVPPQPRPRSRPQTPEPVDRPLPPQSQSQQTTLPYPPYRSLPERIPYPSQPRDLSTRCYNCSPANGFHASCSSNPPVSYVFTKEKVPHFKGDVSASQPLKRNQEIEGWIRAVENIVKPPTSEAYIQAARANCRGPAELIINSPLFDNINEWEAFKAALRSKFRGTYTSSDFFKVLYENRMLPGQAPMDYYLQLEGSVYQGYRDHRDAIGDPAELVRRVFLSGIPAWLRDFLAVREDGNPTQLAETAQRIWNSRNGIHHGDHSSMSSGQFPERPPRGRDHYALPVSAEAPAMHSIFPVTAQGKWCSYHRVPTHNTSECRAVASSAPNSPPRRLCFQCRRPGHWLKSAPFNRARVKVLPQPLAESGQGACRVPATLAKKSIATMTTPGPIGRPLVELSINGATTLCFIDTGSEVTIMKPRALRLVDPEGHLHRKEATRHLRGVSGQPFDASYDVTLTFSLDSDTSIRHRTAVCDVQFPGDVLLGMDFLRRISFSFSSRPQDNFASLKLEGRTFSVTYTDSPSLQLCVVHFKSPEEADTSDSLPEVLDKTDSPAIVHLQQASELPPYRALLGRVTSLGVTLLSHHSLRTPLLCVGSQPYSEASTTVTGDAAGDSASS</sequence>
<feature type="compositionally biased region" description="Polar residues" evidence="2">
    <location>
        <begin position="189"/>
        <end position="202"/>
    </location>
</feature>
<feature type="compositionally biased region" description="Basic and acidic residues" evidence="2">
    <location>
        <begin position="1"/>
        <end position="14"/>
    </location>
</feature>
<dbReference type="InterPro" id="IPR021109">
    <property type="entry name" value="Peptidase_aspartic_dom_sf"/>
</dbReference>
<keyword evidence="1" id="KW-0378">Hydrolase</keyword>
<feature type="compositionally biased region" description="Polar residues" evidence="2">
    <location>
        <begin position="22"/>
        <end position="40"/>
    </location>
</feature>
<feature type="region of interest" description="Disordered" evidence="2">
    <location>
        <begin position="462"/>
        <end position="484"/>
    </location>
</feature>
<evidence type="ECO:0000259" key="3">
    <source>
        <dbReference type="Pfam" id="PF00077"/>
    </source>
</evidence>
<dbReference type="Pfam" id="PF00077">
    <property type="entry name" value="RVP"/>
    <property type="match status" value="1"/>
</dbReference>
<dbReference type="GO" id="GO:0016787">
    <property type="term" value="F:hydrolase activity"/>
    <property type="evidence" value="ECO:0007669"/>
    <property type="project" value="UniProtKB-KW"/>
</dbReference>
<evidence type="ECO:0000256" key="1">
    <source>
        <dbReference type="ARBA" id="ARBA00022801"/>
    </source>
</evidence>
<gene>
    <name evidence="4" type="ORF">C7M84_013819</name>
</gene>
<dbReference type="Proteomes" id="UP000283509">
    <property type="component" value="Unassembled WGS sequence"/>
</dbReference>
<evidence type="ECO:0000256" key="2">
    <source>
        <dbReference type="SAM" id="MobiDB-lite"/>
    </source>
</evidence>
<evidence type="ECO:0000313" key="5">
    <source>
        <dbReference type="Proteomes" id="UP000283509"/>
    </source>
</evidence>
<feature type="region of interest" description="Disordered" evidence="2">
    <location>
        <begin position="101"/>
        <end position="169"/>
    </location>
</feature>
<organism evidence="4 5">
    <name type="scientific">Penaeus vannamei</name>
    <name type="common">Whiteleg shrimp</name>
    <name type="synonym">Litopenaeus vannamei</name>
    <dbReference type="NCBI Taxonomy" id="6689"/>
    <lineage>
        <taxon>Eukaryota</taxon>
        <taxon>Metazoa</taxon>
        <taxon>Ecdysozoa</taxon>
        <taxon>Arthropoda</taxon>
        <taxon>Crustacea</taxon>
        <taxon>Multicrustacea</taxon>
        <taxon>Malacostraca</taxon>
        <taxon>Eumalacostraca</taxon>
        <taxon>Eucarida</taxon>
        <taxon>Decapoda</taxon>
        <taxon>Dendrobranchiata</taxon>
        <taxon>Penaeoidea</taxon>
        <taxon>Penaeidae</taxon>
        <taxon>Penaeus</taxon>
    </lineage>
</organism>
<dbReference type="SUPFAM" id="SSF50630">
    <property type="entry name" value="Acid proteases"/>
    <property type="match status" value="1"/>
</dbReference>